<dbReference type="STRING" id="213585.MSMAS_1439"/>
<reference evidence="2 3" key="1">
    <citation type="submission" date="2014-07" db="EMBL/GenBank/DDBJ databases">
        <title>Methanogenic archaea and the global carbon cycle.</title>
        <authorList>
            <person name="Henriksen J.R."/>
            <person name="Luke J."/>
            <person name="Reinhart S."/>
            <person name="Benedict M.N."/>
            <person name="Youngblut N.D."/>
            <person name="Metcalf M.E."/>
            <person name="Whitaker R.J."/>
            <person name="Metcalf W.W."/>
        </authorList>
    </citation>
    <scope>NUCLEOTIDE SEQUENCE [LARGE SCALE GENOMIC DNA]</scope>
    <source>
        <strain evidence="2 3">S-6</strain>
    </source>
</reference>
<evidence type="ECO:0000313" key="2">
    <source>
        <dbReference type="EMBL" id="AKB64635.1"/>
    </source>
</evidence>
<dbReference type="PANTHER" id="PTHR14136:SF17">
    <property type="entry name" value="BTB_POZ DOMAIN-CONTAINING PROTEIN KCTD9"/>
    <property type="match status" value="1"/>
</dbReference>
<evidence type="ECO:0000256" key="1">
    <source>
        <dbReference type="SAM" id="Phobius"/>
    </source>
</evidence>
<feature type="transmembrane region" description="Helical" evidence="1">
    <location>
        <begin position="70"/>
        <end position="91"/>
    </location>
</feature>
<dbReference type="PANTHER" id="PTHR14136">
    <property type="entry name" value="BTB_POZ DOMAIN-CONTAINING PROTEIN KCTD9"/>
    <property type="match status" value="1"/>
</dbReference>
<evidence type="ECO:0008006" key="4">
    <source>
        <dbReference type="Google" id="ProtNLM"/>
    </source>
</evidence>
<dbReference type="EMBL" id="CP009512">
    <property type="protein sequence ID" value="AKB64635.1"/>
    <property type="molecule type" value="Genomic_DNA"/>
</dbReference>
<protein>
    <recommendedName>
        <fullName evidence="4">Pentapeptide repeat family protein</fullName>
    </recommendedName>
</protein>
<proteinExistence type="predicted"/>
<evidence type="ECO:0000313" key="3">
    <source>
        <dbReference type="Proteomes" id="UP000033097"/>
    </source>
</evidence>
<keyword evidence="1" id="KW-0812">Transmembrane</keyword>
<sequence length="371" mass="42078">MKVTKVFKRYYRKTVRFLKHCYGKAIQHPRLLIILGFVSVAIVLLWYPQFQVSKFEITNPKDLADAENSYRATLAQIFGGFALLLGLYFTWGNLVTAKEGQITERFTRAIEQFGNEKMEIKLGGIYALGRIAKESKKDYWPIMKILTAYVREKSPVDRNPSNICKISTEIQAILEVLSDHEHPDTDVINLDNVNLNGARLINHPNLKFVSFIGSSFKKADFGWVNLESTDLKGANFERAYLWGSNLQYANLIGANLEEVHIGGADLKYAKLVRANFKSADLNGADLKEATCKEADFTNADLQNADFTGAFFLTFDQLSKARSLYNTKLDEDLANILKEKHPDLFENPITEEVIRQRMEILTSLGAVPFTKE</sequence>
<dbReference type="Proteomes" id="UP000033097">
    <property type="component" value="Chromosome"/>
</dbReference>
<dbReference type="PATRIC" id="fig|213585.10.peg.1816"/>
<accession>A0A0E3RHX2</accession>
<keyword evidence="1" id="KW-1133">Transmembrane helix</keyword>
<dbReference type="Gene3D" id="2.160.20.80">
    <property type="entry name" value="E3 ubiquitin-protein ligase SopA"/>
    <property type="match status" value="1"/>
</dbReference>
<dbReference type="GeneID" id="24878060"/>
<dbReference type="InterPro" id="IPR001646">
    <property type="entry name" value="5peptide_repeat"/>
</dbReference>
<feature type="transmembrane region" description="Helical" evidence="1">
    <location>
        <begin position="31"/>
        <end position="50"/>
    </location>
</feature>
<dbReference type="HOGENOM" id="CLU_033401_0_0_2"/>
<dbReference type="RefSeq" id="WP_048038434.1">
    <property type="nucleotide sequence ID" value="NZ_CP009512.1"/>
</dbReference>
<gene>
    <name evidence="2" type="ORF">MSMAS_1439</name>
</gene>
<name>A0A0E3RHX2_METMZ</name>
<dbReference type="KEGG" id="mmj:MSMAS_1439"/>
<dbReference type="AlphaFoldDB" id="A0A0E3RHX2"/>
<dbReference type="InterPro" id="IPR051082">
    <property type="entry name" value="Pentapeptide-BTB/POZ_domain"/>
</dbReference>
<dbReference type="SUPFAM" id="SSF141571">
    <property type="entry name" value="Pentapeptide repeat-like"/>
    <property type="match status" value="1"/>
</dbReference>
<keyword evidence="1" id="KW-0472">Membrane</keyword>
<organism evidence="2 3">
    <name type="scientific">Methanosarcina mazei S-6</name>
    <dbReference type="NCBI Taxonomy" id="213585"/>
    <lineage>
        <taxon>Archaea</taxon>
        <taxon>Methanobacteriati</taxon>
        <taxon>Methanobacteriota</taxon>
        <taxon>Stenosarchaea group</taxon>
        <taxon>Methanomicrobia</taxon>
        <taxon>Methanosarcinales</taxon>
        <taxon>Methanosarcinaceae</taxon>
        <taxon>Methanosarcina</taxon>
    </lineage>
</organism>
<dbReference type="Pfam" id="PF00805">
    <property type="entry name" value="Pentapeptide"/>
    <property type="match status" value="3"/>
</dbReference>